<feature type="signal peptide" evidence="2">
    <location>
        <begin position="1"/>
        <end position="20"/>
    </location>
</feature>
<accession>A0A0D0E2N1</accession>
<feature type="compositionally biased region" description="Polar residues" evidence="1">
    <location>
        <begin position="127"/>
        <end position="147"/>
    </location>
</feature>
<sequence>MRSLSVSLILLALAWSRALSVQGAPAVGQETSLTRRSGDYQGLEAQRDISPVRRDGLVTLVGDFISALSKVATQEILQALDGPLDTASALTVRAVPPSVSSSTPLTTSNRTMTTSGTLEASAVKATAGTSSSMSSKPFGTAPASSAPVTRREVPIPLPLPVSVPVPLLSVQSGSSTTSHLTSTTSAARENASPV</sequence>
<feature type="region of interest" description="Disordered" evidence="1">
    <location>
        <begin position="96"/>
        <end position="149"/>
    </location>
</feature>
<reference evidence="4" key="2">
    <citation type="submission" date="2015-01" db="EMBL/GenBank/DDBJ databases">
        <title>Evolutionary Origins and Diversification of the Mycorrhizal Mutualists.</title>
        <authorList>
            <consortium name="DOE Joint Genome Institute"/>
            <consortium name="Mycorrhizal Genomics Consortium"/>
            <person name="Kohler A."/>
            <person name="Kuo A."/>
            <person name="Nagy L.G."/>
            <person name="Floudas D."/>
            <person name="Copeland A."/>
            <person name="Barry K.W."/>
            <person name="Cichocki N."/>
            <person name="Veneault-Fourrey C."/>
            <person name="LaButti K."/>
            <person name="Lindquist E.A."/>
            <person name="Lipzen A."/>
            <person name="Lundell T."/>
            <person name="Morin E."/>
            <person name="Murat C."/>
            <person name="Riley R."/>
            <person name="Ohm R."/>
            <person name="Sun H."/>
            <person name="Tunlid A."/>
            <person name="Henrissat B."/>
            <person name="Grigoriev I.V."/>
            <person name="Hibbett D.S."/>
            <person name="Martin F."/>
        </authorList>
    </citation>
    <scope>NUCLEOTIDE SEQUENCE [LARGE SCALE GENOMIC DNA]</scope>
    <source>
        <strain evidence="4">Ve08.2h10</strain>
    </source>
</reference>
<evidence type="ECO:0000313" key="3">
    <source>
        <dbReference type="EMBL" id="KIK91105.1"/>
    </source>
</evidence>
<dbReference type="AlphaFoldDB" id="A0A0D0E2N1"/>
<proteinExistence type="predicted"/>
<dbReference type="Proteomes" id="UP000054538">
    <property type="component" value="Unassembled WGS sequence"/>
</dbReference>
<dbReference type="InParanoid" id="A0A0D0E2N1"/>
<organism evidence="3 4">
    <name type="scientific">Paxillus rubicundulus Ve08.2h10</name>
    <dbReference type="NCBI Taxonomy" id="930991"/>
    <lineage>
        <taxon>Eukaryota</taxon>
        <taxon>Fungi</taxon>
        <taxon>Dikarya</taxon>
        <taxon>Basidiomycota</taxon>
        <taxon>Agaricomycotina</taxon>
        <taxon>Agaricomycetes</taxon>
        <taxon>Agaricomycetidae</taxon>
        <taxon>Boletales</taxon>
        <taxon>Paxilineae</taxon>
        <taxon>Paxillaceae</taxon>
        <taxon>Paxillus</taxon>
    </lineage>
</organism>
<dbReference type="HOGENOM" id="CLU_1402867_0_0_1"/>
<feature type="compositionally biased region" description="Low complexity" evidence="1">
    <location>
        <begin position="169"/>
        <end position="185"/>
    </location>
</feature>
<feature type="chain" id="PRO_5002226017" evidence="2">
    <location>
        <begin position="21"/>
        <end position="194"/>
    </location>
</feature>
<protein>
    <submittedName>
        <fullName evidence="3">Uncharacterized protein</fullName>
    </submittedName>
</protein>
<dbReference type="EMBL" id="KN825426">
    <property type="protein sequence ID" value="KIK91105.1"/>
    <property type="molecule type" value="Genomic_DNA"/>
</dbReference>
<keyword evidence="4" id="KW-1185">Reference proteome</keyword>
<reference evidence="3 4" key="1">
    <citation type="submission" date="2014-04" db="EMBL/GenBank/DDBJ databases">
        <authorList>
            <consortium name="DOE Joint Genome Institute"/>
            <person name="Kuo A."/>
            <person name="Kohler A."/>
            <person name="Jargeat P."/>
            <person name="Nagy L.G."/>
            <person name="Floudas D."/>
            <person name="Copeland A."/>
            <person name="Barry K.W."/>
            <person name="Cichocki N."/>
            <person name="Veneault-Fourrey C."/>
            <person name="LaButti K."/>
            <person name="Lindquist E.A."/>
            <person name="Lipzen A."/>
            <person name="Lundell T."/>
            <person name="Morin E."/>
            <person name="Murat C."/>
            <person name="Sun H."/>
            <person name="Tunlid A."/>
            <person name="Henrissat B."/>
            <person name="Grigoriev I.V."/>
            <person name="Hibbett D.S."/>
            <person name="Martin F."/>
            <person name="Nordberg H.P."/>
            <person name="Cantor M.N."/>
            <person name="Hua S.X."/>
        </authorList>
    </citation>
    <scope>NUCLEOTIDE SEQUENCE [LARGE SCALE GENOMIC DNA]</scope>
    <source>
        <strain evidence="3 4">Ve08.2h10</strain>
    </source>
</reference>
<keyword evidence="2" id="KW-0732">Signal</keyword>
<evidence type="ECO:0000256" key="2">
    <source>
        <dbReference type="SAM" id="SignalP"/>
    </source>
</evidence>
<name>A0A0D0E2N1_9AGAM</name>
<feature type="compositionally biased region" description="Low complexity" evidence="1">
    <location>
        <begin position="96"/>
        <end position="117"/>
    </location>
</feature>
<evidence type="ECO:0000313" key="4">
    <source>
        <dbReference type="Proteomes" id="UP000054538"/>
    </source>
</evidence>
<evidence type="ECO:0000256" key="1">
    <source>
        <dbReference type="SAM" id="MobiDB-lite"/>
    </source>
</evidence>
<feature type="region of interest" description="Disordered" evidence="1">
    <location>
        <begin position="169"/>
        <end position="194"/>
    </location>
</feature>
<gene>
    <name evidence="3" type="ORF">PAXRUDRAFT_27160</name>
</gene>
<dbReference type="OrthoDB" id="10618618at2759"/>